<name>A0A6J4MBE4_9ACTN</name>
<feature type="compositionally biased region" description="Basic residues" evidence="1">
    <location>
        <begin position="135"/>
        <end position="151"/>
    </location>
</feature>
<accession>A0A6J4MBE4</accession>
<feature type="compositionally biased region" description="Gly residues" evidence="1">
    <location>
        <begin position="195"/>
        <end position="204"/>
    </location>
</feature>
<dbReference type="AlphaFoldDB" id="A0A6J4MBE4"/>
<gene>
    <name evidence="2" type="ORF">AVDCRST_MAG36-2221</name>
</gene>
<dbReference type="EMBL" id="CADCUH010000149">
    <property type="protein sequence ID" value="CAA9354627.1"/>
    <property type="molecule type" value="Genomic_DNA"/>
</dbReference>
<feature type="non-terminal residue" evidence="2">
    <location>
        <position position="431"/>
    </location>
</feature>
<feature type="region of interest" description="Disordered" evidence="1">
    <location>
        <begin position="270"/>
        <end position="390"/>
    </location>
</feature>
<feature type="compositionally biased region" description="Basic and acidic residues" evidence="1">
    <location>
        <begin position="118"/>
        <end position="127"/>
    </location>
</feature>
<feature type="non-terminal residue" evidence="2">
    <location>
        <position position="1"/>
    </location>
</feature>
<feature type="compositionally biased region" description="Basic and acidic residues" evidence="1">
    <location>
        <begin position="206"/>
        <end position="218"/>
    </location>
</feature>
<feature type="compositionally biased region" description="Basic residues" evidence="1">
    <location>
        <begin position="324"/>
        <end position="344"/>
    </location>
</feature>
<feature type="compositionally biased region" description="Basic residues" evidence="1">
    <location>
        <begin position="270"/>
        <end position="282"/>
    </location>
</feature>
<reference evidence="2" key="1">
    <citation type="submission" date="2020-02" db="EMBL/GenBank/DDBJ databases">
        <authorList>
            <person name="Meier V. D."/>
        </authorList>
    </citation>
    <scope>NUCLEOTIDE SEQUENCE</scope>
    <source>
        <strain evidence="2">AVDCRST_MAG36</strain>
    </source>
</reference>
<feature type="compositionally biased region" description="Basic residues" evidence="1">
    <location>
        <begin position="181"/>
        <end position="194"/>
    </location>
</feature>
<proteinExistence type="predicted"/>
<feature type="compositionally biased region" description="Pro residues" evidence="1">
    <location>
        <begin position="223"/>
        <end position="235"/>
    </location>
</feature>
<feature type="compositionally biased region" description="Basic residues" evidence="1">
    <location>
        <begin position="22"/>
        <end position="37"/>
    </location>
</feature>
<evidence type="ECO:0000256" key="1">
    <source>
        <dbReference type="SAM" id="MobiDB-lite"/>
    </source>
</evidence>
<sequence length="431" mass="48428">APPPPPPHRPGPGPRPGGPPHPPRRRRDRRPGRRRRPGPADRRRAVELLARVPAGHPRRPPSRGRAAPARRADADRRPVRRRSLDLPVGGTGFRRHRGGPLVVGHHAARLRGPGRGAGPDRAHDLELGHPGQLGPRRRAARPHQPRQPARRPRPDCLRHLDRGLEHRRQRVAAAGDAAAAYRHRGHTDPRRRGRGGVPAPGGVVGDDVRARRRAEPRTRPGPRRPPVQPDDPPGRVPAVRRRRRGLVLPDVDRDGARLVRRAAAALGVHVGRRRLPRPGRRPRGADDLRPAPRRDRQLVVRHRLRRQPHRPRVRHPAAPPARGRAVHRRRHPPRRLDHLRRGRAPRGADLLDQRAPARGGRLPRERRRRGQRPGGRDAARGPAHLRPRPVRGRVAQALLHRWFAARLRRPRVRRARPRPPAAGPGGQPQLV</sequence>
<feature type="region of interest" description="Disordered" evidence="1">
    <location>
        <begin position="403"/>
        <end position="431"/>
    </location>
</feature>
<feature type="compositionally biased region" description="Low complexity" evidence="1">
    <location>
        <begin position="171"/>
        <end position="180"/>
    </location>
</feature>
<feature type="region of interest" description="Disordered" evidence="1">
    <location>
        <begin position="169"/>
        <end position="243"/>
    </location>
</feature>
<feature type="compositionally biased region" description="Basic residues" evidence="1">
    <location>
        <begin position="299"/>
        <end position="315"/>
    </location>
</feature>
<feature type="compositionally biased region" description="Basic and acidic residues" evidence="1">
    <location>
        <begin position="283"/>
        <end position="298"/>
    </location>
</feature>
<feature type="region of interest" description="Disordered" evidence="1">
    <location>
        <begin position="1"/>
        <end position="156"/>
    </location>
</feature>
<feature type="compositionally biased region" description="Pro residues" evidence="1">
    <location>
        <begin position="1"/>
        <end position="21"/>
    </location>
</feature>
<feature type="compositionally biased region" description="Basic residues" evidence="1">
    <location>
        <begin position="406"/>
        <end position="417"/>
    </location>
</feature>
<protein>
    <submittedName>
        <fullName evidence="2">Arginine/ornithine antiporter ArcD</fullName>
    </submittedName>
</protein>
<evidence type="ECO:0000313" key="2">
    <source>
        <dbReference type="EMBL" id="CAA9354627.1"/>
    </source>
</evidence>
<organism evidence="2">
    <name type="scientific">uncultured Nocardioidaceae bacterium</name>
    <dbReference type="NCBI Taxonomy" id="253824"/>
    <lineage>
        <taxon>Bacteria</taxon>
        <taxon>Bacillati</taxon>
        <taxon>Actinomycetota</taxon>
        <taxon>Actinomycetes</taxon>
        <taxon>Propionibacteriales</taxon>
        <taxon>Nocardioidaceae</taxon>
        <taxon>environmental samples</taxon>
    </lineage>
</organism>